<evidence type="ECO:0000256" key="1">
    <source>
        <dbReference type="SAM" id="MobiDB-lite"/>
    </source>
</evidence>
<feature type="domain" description="TNase-like" evidence="2">
    <location>
        <begin position="90"/>
        <end position="237"/>
    </location>
</feature>
<evidence type="ECO:0000313" key="3">
    <source>
        <dbReference type="EMBL" id="MFC7189132.1"/>
    </source>
</evidence>
<sequence length="247" mass="26430">MMKKIGAVVMIALVVLAGCSGTPSSSDRTPTTSVGEETQPQSTESGETETESPSKTLSTETQISSTETTATTATTTTAGAEPTDAPVDGSNHTVTVYDVMDGGDVIIVAFGNGSQRSVKLHGVEAPETSTSEITPDAFDMPATDQARNWLYRWGHNAREYGKEQLDDEQVKIAVHGHTATGTPTVSLYYGNAQTTLYNTKLLENGYARATDTAHPLSDEFIDTETAAREDTNGLWSFNESQDDLSHR</sequence>
<dbReference type="GeneID" id="76198698"/>
<name>A0ABD5YKP6_9EURY</name>
<dbReference type="InterPro" id="IPR035437">
    <property type="entry name" value="SNase_OB-fold_sf"/>
</dbReference>
<dbReference type="AlphaFoldDB" id="A0ABD5YKP6"/>
<dbReference type="Pfam" id="PF00565">
    <property type="entry name" value="SNase"/>
    <property type="match status" value="1"/>
</dbReference>
<dbReference type="PROSITE" id="PS51257">
    <property type="entry name" value="PROKAR_LIPOPROTEIN"/>
    <property type="match status" value="1"/>
</dbReference>
<dbReference type="SMART" id="SM00318">
    <property type="entry name" value="SNc"/>
    <property type="match status" value="1"/>
</dbReference>
<dbReference type="Proteomes" id="UP001596417">
    <property type="component" value="Unassembled WGS sequence"/>
</dbReference>
<dbReference type="Gene3D" id="2.40.50.90">
    <property type="match status" value="1"/>
</dbReference>
<gene>
    <name evidence="3" type="ORF">ACFQL7_04235</name>
</gene>
<evidence type="ECO:0000313" key="4">
    <source>
        <dbReference type="Proteomes" id="UP001596417"/>
    </source>
</evidence>
<evidence type="ECO:0000259" key="2">
    <source>
        <dbReference type="PROSITE" id="PS50830"/>
    </source>
</evidence>
<keyword evidence="4" id="KW-1185">Reference proteome</keyword>
<protein>
    <submittedName>
        <fullName evidence="3">Thermonuclease family protein</fullName>
    </submittedName>
</protein>
<dbReference type="PROSITE" id="PS50830">
    <property type="entry name" value="TNASE_3"/>
    <property type="match status" value="1"/>
</dbReference>
<dbReference type="InterPro" id="IPR016071">
    <property type="entry name" value="Staphylococal_nuclease_OB-fold"/>
</dbReference>
<comment type="caution">
    <text evidence="3">The sequence shown here is derived from an EMBL/GenBank/DDBJ whole genome shotgun (WGS) entry which is preliminary data.</text>
</comment>
<proteinExistence type="predicted"/>
<dbReference type="RefSeq" id="WP_264555123.1">
    <property type="nucleotide sequence ID" value="NZ_CP109979.1"/>
</dbReference>
<dbReference type="SUPFAM" id="SSF50199">
    <property type="entry name" value="Staphylococcal nuclease"/>
    <property type="match status" value="1"/>
</dbReference>
<accession>A0ABD5YKP6</accession>
<organism evidence="3 4">
    <name type="scientific">Halocatena marina</name>
    <dbReference type="NCBI Taxonomy" id="2934937"/>
    <lineage>
        <taxon>Archaea</taxon>
        <taxon>Methanobacteriati</taxon>
        <taxon>Methanobacteriota</taxon>
        <taxon>Stenosarchaea group</taxon>
        <taxon>Halobacteria</taxon>
        <taxon>Halobacteriales</taxon>
        <taxon>Natronomonadaceae</taxon>
        <taxon>Halocatena</taxon>
    </lineage>
</organism>
<feature type="compositionally biased region" description="Low complexity" evidence="1">
    <location>
        <begin position="20"/>
        <end position="85"/>
    </location>
</feature>
<reference evidence="3 4" key="1">
    <citation type="journal article" date="2019" name="Int. J. Syst. Evol. Microbiol.">
        <title>The Global Catalogue of Microorganisms (GCM) 10K type strain sequencing project: providing services to taxonomists for standard genome sequencing and annotation.</title>
        <authorList>
            <consortium name="The Broad Institute Genomics Platform"/>
            <consortium name="The Broad Institute Genome Sequencing Center for Infectious Disease"/>
            <person name="Wu L."/>
            <person name="Ma J."/>
        </authorList>
    </citation>
    <scope>NUCLEOTIDE SEQUENCE [LARGE SCALE GENOMIC DNA]</scope>
    <source>
        <strain evidence="3 4">RDMS1</strain>
    </source>
</reference>
<dbReference type="EMBL" id="JBHTAX010000001">
    <property type="protein sequence ID" value="MFC7189132.1"/>
    <property type="molecule type" value="Genomic_DNA"/>
</dbReference>
<feature type="region of interest" description="Disordered" evidence="1">
    <location>
        <begin position="19"/>
        <end position="90"/>
    </location>
</feature>